<organism evidence="2 3">
    <name type="scientific">Bodo saltans</name>
    <name type="common">Flagellated protozoan</name>
    <dbReference type="NCBI Taxonomy" id="75058"/>
    <lineage>
        <taxon>Eukaryota</taxon>
        <taxon>Discoba</taxon>
        <taxon>Euglenozoa</taxon>
        <taxon>Kinetoplastea</taxon>
        <taxon>Metakinetoplastina</taxon>
        <taxon>Eubodonida</taxon>
        <taxon>Bodonidae</taxon>
        <taxon>Bodo</taxon>
    </lineage>
</organism>
<gene>
    <name evidence="2" type="ORF">BSAL_21455</name>
</gene>
<evidence type="ECO:0000313" key="3">
    <source>
        <dbReference type="Proteomes" id="UP000051952"/>
    </source>
</evidence>
<name>A0A0S4KMW9_BODSA</name>
<feature type="compositionally biased region" description="Polar residues" evidence="1">
    <location>
        <begin position="127"/>
        <end position="141"/>
    </location>
</feature>
<keyword evidence="3" id="KW-1185">Reference proteome</keyword>
<dbReference type="AlphaFoldDB" id="A0A0S4KMW9"/>
<evidence type="ECO:0000256" key="1">
    <source>
        <dbReference type="SAM" id="MobiDB-lite"/>
    </source>
</evidence>
<sequence length="149" mass="16338">MRTPEKDKHGPTLPMLQDAAVQQVPLHALMHEIAARDEAKRLAHQSAVIERLENARLLRQSMKLGRSPSSSSVLMSGTARLHRSDSMDSATTFMPLTAQVSSGSATTHDNNNKVISFTRLHTNRSNLHSDGSCSAESTHLQNPLLPIPR</sequence>
<dbReference type="Proteomes" id="UP000051952">
    <property type="component" value="Unassembled WGS sequence"/>
</dbReference>
<proteinExistence type="predicted"/>
<accession>A0A0S4KMW9</accession>
<dbReference type="EMBL" id="CYKH01001741">
    <property type="protein sequence ID" value="CUI14973.1"/>
    <property type="molecule type" value="Genomic_DNA"/>
</dbReference>
<evidence type="ECO:0000313" key="2">
    <source>
        <dbReference type="EMBL" id="CUI14973.1"/>
    </source>
</evidence>
<dbReference type="VEuPathDB" id="TriTrypDB:BSAL_21455"/>
<protein>
    <submittedName>
        <fullName evidence="2">Uncharacterized protein</fullName>
    </submittedName>
</protein>
<reference evidence="3" key="1">
    <citation type="submission" date="2015-09" db="EMBL/GenBank/DDBJ databases">
        <authorList>
            <consortium name="Pathogen Informatics"/>
        </authorList>
    </citation>
    <scope>NUCLEOTIDE SEQUENCE [LARGE SCALE GENOMIC DNA]</scope>
    <source>
        <strain evidence="3">Lake Konstanz</strain>
    </source>
</reference>
<feature type="region of interest" description="Disordered" evidence="1">
    <location>
        <begin position="127"/>
        <end position="149"/>
    </location>
</feature>